<dbReference type="SUPFAM" id="SSF48239">
    <property type="entry name" value="Terpenoid cyclases/Protein prenyltransferases"/>
    <property type="match status" value="1"/>
</dbReference>
<evidence type="ECO:0000256" key="4">
    <source>
        <dbReference type="SAM" id="MobiDB-lite"/>
    </source>
</evidence>
<evidence type="ECO:0000256" key="3">
    <source>
        <dbReference type="ARBA" id="ARBA00022842"/>
    </source>
</evidence>
<feature type="domain" description="Terpene synthase N-terminal" evidence="5">
    <location>
        <begin position="23"/>
        <end position="148"/>
    </location>
</feature>
<feature type="compositionally biased region" description="Basic and acidic residues" evidence="4">
    <location>
        <begin position="195"/>
        <end position="205"/>
    </location>
</feature>
<accession>A0A835IMH2</accession>
<evidence type="ECO:0000256" key="2">
    <source>
        <dbReference type="ARBA" id="ARBA00022723"/>
    </source>
</evidence>
<dbReference type="GO" id="GO:0000287">
    <property type="term" value="F:magnesium ion binding"/>
    <property type="evidence" value="ECO:0007669"/>
    <property type="project" value="TreeGrafter"/>
</dbReference>
<dbReference type="InterPro" id="IPR036965">
    <property type="entry name" value="Terpene_synth_N_sf"/>
</dbReference>
<dbReference type="GO" id="GO:0010333">
    <property type="term" value="F:terpene synthase activity"/>
    <property type="evidence" value="ECO:0007669"/>
    <property type="project" value="InterPro"/>
</dbReference>
<name>A0A835IMH2_9MAGN</name>
<dbReference type="Pfam" id="PF01397">
    <property type="entry name" value="Terpene_synth"/>
    <property type="match status" value="1"/>
</dbReference>
<feature type="region of interest" description="Disordered" evidence="4">
    <location>
        <begin position="147"/>
        <end position="216"/>
    </location>
</feature>
<evidence type="ECO:0000313" key="7">
    <source>
        <dbReference type="Proteomes" id="UP000631114"/>
    </source>
</evidence>
<keyword evidence="2" id="KW-0479">Metal-binding</keyword>
<evidence type="ECO:0000313" key="6">
    <source>
        <dbReference type="EMBL" id="KAF9618298.1"/>
    </source>
</evidence>
<proteinExistence type="predicted"/>
<organism evidence="6 7">
    <name type="scientific">Coptis chinensis</name>
    <dbReference type="NCBI Taxonomy" id="261450"/>
    <lineage>
        <taxon>Eukaryota</taxon>
        <taxon>Viridiplantae</taxon>
        <taxon>Streptophyta</taxon>
        <taxon>Embryophyta</taxon>
        <taxon>Tracheophyta</taxon>
        <taxon>Spermatophyta</taxon>
        <taxon>Magnoliopsida</taxon>
        <taxon>Ranunculales</taxon>
        <taxon>Ranunculaceae</taxon>
        <taxon>Coptidoideae</taxon>
        <taxon>Coptis</taxon>
    </lineage>
</organism>
<dbReference type="EMBL" id="JADFTS010000002">
    <property type="protein sequence ID" value="KAF9618298.1"/>
    <property type="molecule type" value="Genomic_DNA"/>
</dbReference>
<evidence type="ECO:0000259" key="5">
    <source>
        <dbReference type="Pfam" id="PF01397"/>
    </source>
</evidence>
<reference evidence="6 7" key="1">
    <citation type="submission" date="2020-10" db="EMBL/GenBank/DDBJ databases">
        <title>The Coptis chinensis genome and diversification of protoberbering-type alkaloids.</title>
        <authorList>
            <person name="Wang B."/>
            <person name="Shu S."/>
            <person name="Song C."/>
            <person name="Liu Y."/>
        </authorList>
    </citation>
    <scope>NUCLEOTIDE SEQUENCE [LARGE SCALE GENOMIC DNA]</scope>
    <source>
        <strain evidence="6">HL-2020</strain>
        <tissue evidence="6">Leaf</tissue>
    </source>
</reference>
<keyword evidence="7" id="KW-1185">Reference proteome</keyword>
<dbReference type="AlphaFoldDB" id="A0A835IMH2"/>
<dbReference type="InterPro" id="IPR001906">
    <property type="entry name" value="Terpene_synth_N"/>
</dbReference>
<dbReference type="OrthoDB" id="2343925at2759"/>
<dbReference type="Gene3D" id="1.50.10.160">
    <property type="match status" value="1"/>
</dbReference>
<evidence type="ECO:0000256" key="1">
    <source>
        <dbReference type="ARBA" id="ARBA00001946"/>
    </source>
</evidence>
<dbReference type="GO" id="GO:0009507">
    <property type="term" value="C:chloroplast"/>
    <property type="evidence" value="ECO:0007669"/>
    <property type="project" value="TreeGrafter"/>
</dbReference>
<dbReference type="InterPro" id="IPR050148">
    <property type="entry name" value="Terpene_synthase-like"/>
</dbReference>
<dbReference type="PANTHER" id="PTHR31739:SF4">
    <property type="entry name" value="ENT-COPALYL DIPHOSPHATE SYNTHASE, CHLOROPLASTIC"/>
    <property type="match status" value="1"/>
</dbReference>
<protein>
    <recommendedName>
        <fullName evidence="5">Terpene synthase N-terminal domain-containing protein</fullName>
    </recommendedName>
</protein>
<gene>
    <name evidence="6" type="ORF">IFM89_000933</name>
</gene>
<dbReference type="Proteomes" id="UP000631114">
    <property type="component" value="Unassembled WGS sequence"/>
</dbReference>
<dbReference type="PANTHER" id="PTHR31739">
    <property type="entry name" value="ENT-COPALYL DIPHOSPHATE SYNTHASE, CHLOROPLASTIC"/>
    <property type="match status" value="1"/>
</dbReference>
<dbReference type="InterPro" id="IPR008930">
    <property type="entry name" value="Terpenoid_cyclase/PrenylTrfase"/>
</dbReference>
<comment type="caution">
    <text evidence="6">The sequence shown here is derived from an EMBL/GenBank/DDBJ whole genome shotgun (WGS) entry which is preliminary data.</text>
</comment>
<comment type="cofactor">
    <cofactor evidence="1">
        <name>Mg(2+)</name>
        <dbReference type="ChEBI" id="CHEBI:18420"/>
    </cofactor>
</comment>
<sequence length="216" mass="24616">MDVVHIVPTTLLHSLEGMEGLDWEKLIKLQGVGGSFPVFSKASTAFAFMNTKDENYLKYLKKTVGRFNGGVPGTYPVDLFEHIWVVDRLERLGVSRYFQAEIKEIINCLVRYWTEHGIAWARHSNVHDIDDMAMGFRLLRLHGHNVSPAREDEEEEGRSREEEYGDVGQREEEEEGRSREEEYGDVGQREEEEEGRSREEEKGDGSPKGGGIGGEI</sequence>
<keyword evidence="3" id="KW-0460">Magnesium</keyword>
<feature type="compositionally biased region" description="Gly residues" evidence="4">
    <location>
        <begin position="206"/>
        <end position="216"/>
    </location>
</feature>
<dbReference type="GO" id="GO:0009686">
    <property type="term" value="P:gibberellin biosynthetic process"/>
    <property type="evidence" value="ECO:0007669"/>
    <property type="project" value="TreeGrafter"/>
</dbReference>
<dbReference type="Gene3D" id="1.50.10.130">
    <property type="entry name" value="Terpene synthase, N-terminal domain"/>
    <property type="match status" value="1"/>
</dbReference>